<evidence type="ECO:0008006" key="4">
    <source>
        <dbReference type="Google" id="ProtNLM"/>
    </source>
</evidence>
<feature type="chain" id="PRO_5021235732" description="Lipoprotein" evidence="1">
    <location>
        <begin position="35"/>
        <end position="284"/>
    </location>
</feature>
<dbReference type="AlphaFoldDB" id="A0A506UL44"/>
<proteinExistence type="predicted"/>
<protein>
    <recommendedName>
        <fullName evidence="4">Lipoprotein</fullName>
    </recommendedName>
</protein>
<reference evidence="2 3" key="1">
    <citation type="submission" date="2019-03" db="EMBL/GenBank/DDBJ databases">
        <title>The complete genome sequence of Neokomagataea sp. Jb2 NBRC113641.</title>
        <authorList>
            <person name="Chua K.-O."/>
            <person name="Chan K.-G."/>
            <person name="See-Too W.-S."/>
        </authorList>
    </citation>
    <scope>NUCLEOTIDE SEQUENCE [LARGE SCALE GENOMIC DNA]</scope>
    <source>
        <strain evidence="2 3">Jb2</strain>
    </source>
</reference>
<feature type="signal peptide" evidence="1">
    <location>
        <begin position="1"/>
        <end position="34"/>
    </location>
</feature>
<dbReference type="PROSITE" id="PS51257">
    <property type="entry name" value="PROKAR_LIPOPROTEIN"/>
    <property type="match status" value="1"/>
</dbReference>
<name>A0A506UL44_9PROT</name>
<evidence type="ECO:0000313" key="3">
    <source>
        <dbReference type="Proteomes" id="UP000315037"/>
    </source>
</evidence>
<dbReference type="EMBL" id="SORZ01000002">
    <property type="protein sequence ID" value="TPW33883.1"/>
    <property type="molecule type" value="Genomic_DNA"/>
</dbReference>
<comment type="caution">
    <text evidence="2">The sequence shown here is derived from an EMBL/GenBank/DDBJ whole genome shotgun (WGS) entry which is preliminary data.</text>
</comment>
<gene>
    <name evidence="2" type="ORF">E3202_04640</name>
</gene>
<dbReference type="RefSeq" id="WP_165599641.1">
    <property type="nucleotide sequence ID" value="NZ_SORY01000002.1"/>
</dbReference>
<accession>A0A506UL44</accession>
<dbReference type="Proteomes" id="UP000315037">
    <property type="component" value="Unassembled WGS sequence"/>
</dbReference>
<organism evidence="2 3">
    <name type="scientific">Oecophyllibacter saccharovorans</name>
    <dbReference type="NCBI Taxonomy" id="2558360"/>
    <lineage>
        <taxon>Bacteria</taxon>
        <taxon>Pseudomonadati</taxon>
        <taxon>Pseudomonadota</taxon>
        <taxon>Alphaproteobacteria</taxon>
        <taxon>Acetobacterales</taxon>
        <taxon>Acetobacteraceae</taxon>
        <taxon>Oecophyllibacter</taxon>
    </lineage>
</organism>
<evidence type="ECO:0000313" key="2">
    <source>
        <dbReference type="EMBL" id="TPW33883.1"/>
    </source>
</evidence>
<sequence>MGKKVSHANRFNRQFLLGGLALLGSLAACSSGTAGLKTSRQTGTFVGNHPVGCMVLAPFCPMLQAYTLLPEKAPPQPADPVWATAKAMEDCADKYGERKQAGELASCQNEAFTQWGQKGGMNAAALTAATEANSANAAQVASKAMPAEMARLSWNGLMERATLDSPPTAYTPNADVVPSSLLGWQQHECAARYGSVNRQLYVYQAMCDNAALMAWARRSHVPYEKIQPMMDGNLQISYQEQSQKLDREQAQMQRDALTKASGLDFSIPQNKNVFPGNAPKAATP</sequence>
<evidence type="ECO:0000256" key="1">
    <source>
        <dbReference type="SAM" id="SignalP"/>
    </source>
</evidence>
<keyword evidence="1" id="KW-0732">Signal</keyword>
<keyword evidence="3" id="KW-1185">Reference proteome</keyword>